<keyword evidence="4" id="KW-0804">Transcription</keyword>
<evidence type="ECO:0000256" key="3">
    <source>
        <dbReference type="ARBA" id="ARBA00023015"/>
    </source>
</evidence>
<dbReference type="InterPro" id="IPR037525">
    <property type="entry name" value="Velvet_dom"/>
</dbReference>
<keyword evidence="2" id="KW-0749">Sporulation</keyword>
<dbReference type="AlphaFoldDB" id="A0A8H5C4I2"/>
<organism evidence="8 9">
    <name type="scientific">Ephemerocybe angulata</name>
    <dbReference type="NCBI Taxonomy" id="980116"/>
    <lineage>
        <taxon>Eukaryota</taxon>
        <taxon>Fungi</taxon>
        <taxon>Dikarya</taxon>
        <taxon>Basidiomycota</taxon>
        <taxon>Agaricomycotina</taxon>
        <taxon>Agaricomycetes</taxon>
        <taxon>Agaricomycetidae</taxon>
        <taxon>Agaricales</taxon>
        <taxon>Agaricineae</taxon>
        <taxon>Psathyrellaceae</taxon>
        <taxon>Ephemerocybe</taxon>
    </lineage>
</organism>
<feature type="compositionally biased region" description="Low complexity" evidence="6">
    <location>
        <begin position="434"/>
        <end position="447"/>
    </location>
</feature>
<feature type="region of interest" description="Disordered" evidence="6">
    <location>
        <begin position="358"/>
        <end position="1011"/>
    </location>
</feature>
<evidence type="ECO:0000256" key="6">
    <source>
        <dbReference type="SAM" id="MobiDB-lite"/>
    </source>
</evidence>
<gene>
    <name evidence="8" type="ORF">D9611_010002</name>
</gene>
<feature type="compositionally biased region" description="Pro residues" evidence="6">
    <location>
        <begin position="583"/>
        <end position="605"/>
    </location>
</feature>
<dbReference type="Gene3D" id="2.60.40.3960">
    <property type="entry name" value="Velvet domain"/>
    <property type="match status" value="1"/>
</dbReference>
<dbReference type="Proteomes" id="UP000541558">
    <property type="component" value="Unassembled WGS sequence"/>
</dbReference>
<evidence type="ECO:0000256" key="2">
    <source>
        <dbReference type="ARBA" id="ARBA00022969"/>
    </source>
</evidence>
<dbReference type="GO" id="GO:0030435">
    <property type="term" value="P:sporulation resulting in formation of a cellular spore"/>
    <property type="evidence" value="ECO:0007669"/>
    <property type="project" value="UniProtKB-KW"/>
</dbReference>
<evidence type="ECO:0000256" key="5">
    <source>
        <dbReference type="ARBA" id="ARBA00023242"/>
    </source>
</evidence>
<evidence type="ECO:0000259" key="7">
    <source>
        <dbReference type="PROSITE" id="PS51821"/>
    </source>
</evidence>
<feature type="compositionally biased region" description="Low complexity" evidence="6">
    <location>
        <begin position="693"/>
        <end position="707"/>
    </location>
</feature>
<feature type="compositionally biased region" description="Low complexity" evidence="6">
    <location>
        <begin position="655"/>
        <end position="674"/>
    </location>
</feature>
<evidence type="ECO:0000256" key="1">
    <source>
        <dbReference type="ARBA" id="ARBA00004123"/>
    </source>
</evidence>
<feature type="compositionally biased region" description="Low complexity" evidence="6">
    <location>
        <begin position="924"/>
        <end position="943"/>
    </location>
</feature>
<keyword evidence="9" id="KW-1185">Reference proteome</keyword>
<dbReference type="Pfam" id="PF11754">
    <property type="entry name" value="Velvet"/>
    <property type="match status" value="1"/>
</dbReference>
<evidence type="ECO:0000313" key="8">
    <source>
        <dbReference type="EMBL" id="KAF5334911.1"/>
    </source>
</evidence>
<feature type="compositionally biased region" description="Pro residues" evidence="6">
    <location>
        <begin position="424"/>
        <end position="433"/>
    </location>
</feature>
<comment type="subcellular location">
    <subcellularLocation>
        <location evidence="1">Nucleus</location>
    </subcellularLocation>
</comment>
<dbReference type="GO" id="GO:0005634">
    <property type="term" value="C:nucleus"/>
    <property type="evidence" value="ECO:0007669"/>
    <property type="project" value="UniProtKB-SubCell"/>
</dbReference>
<name>A0A8H5C4I2_9AGAR</name>
<keyword evidence="3" id="KW-0805">Transcription regulation</keyword>
<accession>A0A8H5C4I2</accession>
<reference evidence="8 9" key="1">
    <citation type="journal article" date="2020" name="ISME J.">
        <title>Uncovering the hidden diversity of litter-decomposition mechanisms in mushroom-forming fungi.</title>
        <authorList>
            <person name="Floudas D."/>
            <person name="Bentzer J."/>
            <person name="Ahren D."/>
            <person name="Johansson T."/>
            <person name="Persson P."/>
            <person name="Tunlid A."/>
        </authorList>
    </citation>
    <scope>NUCLEOTIDE SEQUENCE [LARGE SCALE GENOMIC DNA]</scope>
    <source>
        <strain evidence="8 9">CBS 175.51</strain>
    </source>
</reference>
<feature type="compositionally biased region" description="Pro residues" evidence="6">
    <location>
        <begin position="675"/>
        <end position="692"/>
    </location>
</feature>
<evidence type="ECO:0000256" key="4">
    <source>
        <dbReference type="ARBA" id="ARBA00023163"/>
    </source>
</evidence>
<feature type="compositionally biased region" description="Pro residues" evidence="6">
    <location>
        <begin position="640"/>
        <end position="654"/>
    </location>
</feature>
<dbReference type="OrthoDB" id="5599552at2759"/>
<feature type="compositionally biased region" description="Basic and acidic residues" evidence="6">
    <location>
        <begin position="378"/>
        <end position="392"/>
    </location>
</feature>
<dbReference type="PANTHER" id="PTHR33572:SF18">
    <property type="entry name" value="SPORE DEVELOPMENT REGULATOR VOSA"/>
    <property type="match status" value="1"/>
</dbReference>
<feature type="compositionally biased region" description="Gly residues" evidence="6">
    <location>
        <begin position="944"/>
        <end position="954"/>
    </location>
</feature>
<dbReference type="EMBL" id="JAACJK010000065">
    <property type="protein sequence ID" value="KAF5334911.1"/>
    <property type="molecule type" value="Genomic_DNA"/>
</dbReference>
<feature type="compositionally biased region" description="Pro residues" evidence="6">
    <location>
        <begin position="789"/>
        <end position="798"/>
    </location>
</feature>
<feature type="compositionally biased region" description="Low complexity" evidence="6">
    <location>
        <begin position="487"/>
        <end position="502"/>
    </location>
</feature>
<comment type="caution">
    <text evidence="8">The sequence shown here is derived from an EMBL/GenBank/DDBJ whole genome shotgun (WGS) entry which is preliminary data.</text>
</comment>
<protein>
    <recommendedName>
        <fullName evidence="7">Velvet domain-containing protein</fullName>
    </recommendedName>
</protein>
<proteinExistence type="predicted"/>
<feature type="compositionally biased region" description="Low complexity" evidence="6">
    <location>
        <begin position="141"/>
        <end position="157"/>
    </location>
</feature>
<feature type="region of interest" description="Disordered" evidence="6">
    <location>
        <begin position="104"/>
        <end position="165"/>
    </location>
</feature>
<sequence>MEGISVRIGQGIKRKKRSLLRMDLLLNGPPYFQTLPAAAQHSDDALFDTASTMSSHHGSDRDRLALSSPLLPMPPSDLQYLPATNDARDHSVYDLIMRQEPKQARMCGVGGKADRRPIDPPPIVQLRVIDPSQGERRRRGSTNGSPPGSPTPSSSSRQQDDSDNSYAQSFLQNPYYFMFASLAKPDDDTELHWLKDGRTRCTTGSVVSSLYHLKDPQNNNEDAGFFVFPDLSVRTEGSYRLKLSLFEVVGNPISVRQLGGTVDRPVPPGRNGDKPCGITLDGSLGDRNRALCLFTHSRSYAIIRNNVRHCKSIFSAPFYVYTAKKFPGMEESTPLSCSLADQGIKIRIRKDIRVRKRPNQGADFSVPLSMDDDEEDDHERSTRQLKRSRTDDGMGPGSSAMGAVPQTPQSQQPWPPVTIADPALGPPIPPPPGAATSTTLTTGADGPQQGTMTLGAPMAIGGYDSRGVYVYDQQQPQQPQPVPQQPPQQYRDPNQPQPQQAAAPPPPPQQHQPQQPYGAPQPPPHPHMPPQHAMGPPPGMPHHAAPPPPPPQGYHYPQPAWGAPPQPQPVYDGGYYQQHAPPVQHPHYPPHPNAYAQPPPPPPPGRYEYPAAMYQQQPMAPMPAQYGYYEQPPVHHQQMHPPPPPQQAPGPPPQQQQQQAPQYGVPPAHQQQQQGPPPPQYNNAPVPVPAPAAPAQQQQTQGTNSPTTIPPPVAQPQQQPQQQQQQQQQPPPATPSYDYSYRPATGSPQPRQYAPHPQHPQQPPPPPAAYGGYAPPPPPHTHMQRAYAPVPPPPPPGPYGYAYAPPATPGVPADWTGFGQQQQPGWGSDPYGQQQQMGPPPPQQQPIPQGVPLQPQQPQQGQGLQQVQGQQGQQGQGQQGQGQQQQVPTVQPPPVPASGSSSSSLMGATGDRIQLAPLRSSGSPTQAQGQVPQPQPTQPTQNGGYYGGGGGAHGRSGSREEYGRGEGREGRERSGSRGVPGGVRELSAGREDARKKNPLAIGSIISGDGER</sequence>
<dbReference type="InterPro" id="IPR021740">
    <property type="entry name" value="Velvet"/>
</dbReference>
<evidence type="ECO:0000313" key="9">
    <source>
        <dbReference type="Proteomes" id="UP000541558"/>
    </source>
</evidence>
<feature type="compositionally biased region" description="Pro residues" evidence="6">
    <location>
        <begin position="519"/>
        <end position="552"/>
    </location>
</feature>
<feature type="compositionally biased region" description="Low complexity" evidence="6">
    <location>
        <begin position="715"/>
        <end position="728"/>
    </location>
</feature>
<feature type="compositionally biased region" description="Low complexity" evidence="6">
    <location>
        <begin position="846"/>
        <end position="871"/>
    </location>
</feature>
<feature type="compositionally biased region" description="Low complexity" evidence="6">
    <location>
        <begin position="606"/>
        <end position="636"/>
    </location>
</feature>
<feature type="compositionally biased region" description="Basic and acidic residues" evidence="6">
    <location>
        <begin position="957"/>
        <end position="975"/>
    </location>
</feature>
<dbReference type="PROSITE" id="PS51821">
    <property type="entry name" value="VELVET"/>
    <property type="match status" value="1"/>
</dbReference>
<feature type="compositionally biased region" description="Pro residues" evidence="6">
    <location>
        <begin position="757"/>
        <end position="780"/>
    </location>
</feature>
<keyword evidence="5" id="KW-0539">Nucleus</keyword>
<dbReference type="PANTHER" id="PTHR33572">
    <property type="entry name" value="SPORE DEVELOPMENT REGULATOR VOSA"/>
    <property type="match status" value="1"/>
</dbReference>
<dbReference type="InterPro" id="IPR038491">
    <property type="entry name" value="Velvet_dom_sf"/>
</dbReference>
<feature type="compositionally biased region" description="Low complexity" evidence="6">
    <location>
        <begin position="799"/>
        <end position="813"/>
    </location>
</feature>
<feature type="domain" description="Velvet" evidence="7">
    <location>
        <begin position="87"/>
        <end position="349"/>
    </location>
</feature>